<protein>
    <submittedName>
        <fullName evidence="1">Sigma-54-dependent Fis family transcriptional regulator</fullName>
    </submittedName>
</protein>
<reference evidence="1" key="1">
    <citation type="submission" date="2019-08" db="EMBL/GenBank/DDBJ databases">
        <title>Genome sequence of Clostridiales bacterium MT110.</title>
        <authorList>
            <person name="Cao J."/>
        </authorList>
    </citation>
    <scope>NUCLEOTIDE SEQUENCE</scope>
    <source>
        <strain evidence="1">MT110</strain>
    </source>
</reference>
<accession>A0ACD1AA36</accession>
<gene>
    <name evidence="1" type="ORF">FRZ06_07930</name>
</gene>
<dbReference type="Proteomes" id="UP000594014">
    <property type="component" value="Chromosome"/>
</dbReference>
<dbReference type="EMBL" id="CP042469">
    <property type="protein sequence ID" value="QOX63280.1"/>
    <property type="molecule type" value="Genomic_DNA"/>
</dbReference>
<name>A0ACD1AA36_9FIRM</name>
<proteinExistence type="predicted"/>
<keyword evidence="2" id="KW-1185">Reference proteome</keyword>
<evidence type="ECO:0000313" key="1">
    <source>
        <dbReference type="EMBL" id="QOX63280.1"/>
    </source>
</evidence>
<sequence length="464" mass="52202">MDENLKILVVDDEAAHCDVLAMVLQAEGYHVTQCIRAKEVLELLKSEDFDLIVSDLIMPEMDGSALLKAVKAVRPDMNFIILTAYGTIENAVKAMKQGAFTYVIKGSDPEDLLREIQNIKKLSQIQNKEASQSDSLSGEYMLNTKSRVFADVLNIAAKAAKSDANILLLGESGSGKEVIAQYIHRGSNRSKNHFYATNCHTFSDSLLESELFGHEKGSFTGAASTRIGRFEAAEAGSLFLDEIGDVPPSTQAKLLRAIETKTVNRIGSNTDIKVDFRLISATNKDLEKEIKEGRFREDLFYRLSTIIIQIPPLRQRKEDLPELIRYFLNKVRISLGLEKITMDDEVSSFLMRYHYPGNIRELKNMIERMAVLSDDGKISADSISNLVYRSESGELEELFEGNRSLKDIRRGVESKYIQNALKKNLFNITKTAKELDISTRHLFNKISEYGIKEHPDRTGSSNEE</sequence>
<organism evidence="1 2">
    <name type="scientific">Anoxybacterium hadale</name>
    <dbReference type="NCBI Taxonomy" id="3408580"/>
    <lineage>
        <taxon>Bacteria</taxon>
        <taxon>Bacillati</taxon>
        <taxon>Bacillota</taxon>
        <taxon>Clostridia</taxon>
        <taxon>Peptostreptococcales</taxon>
        <taxon>Anaerovoracaceae</taxon>
        <taxon>Anoxybacterium</taxon>
    </lineage>
</organism>
<evidence type="ECO:0000313" key="2">
    <source>
        <dbReference type="Proteomes" id="UP000594014"/>
    </source>
</evidence>